<reference evidence="1 2" key="1">
    <citation type="journal article" date="2019" name="Gigascience">
        <title>Whole-genome sequence of the oriental lung fluke Paragonimus westermani.</title>
        <authorList>
            <person name="Oey H."/>
            <person name="Zakrzewski M."/>
            <person name="Narain K."/>
            <person name="Devi K.R."/>
            <person name="Agatsuma T."/>
            <person name="Nawaratna S."/>
            <person name="Gobert G.N."/>
            <person name="Jones M.K."/>
            <person name="Ragan M.A."/>
            <person name="McManus D.P."/>
            <person name="Krause L."/>
        </authorList>
    </citation>
    <scope>NUCLEOTIDE SEQUENCE [LARGE SCALE GENOMIC DNA]</scope>
    <source>
        <strain evidence="1 2">IND2009</strain>
    </source>
</reference>
<evidence type="ECO:0000313" key="2">
    <source>
        <dbReference type="Proteomes" id="UP000324629"/>
    </source>
</evidence>
<dbReference type="AlphaFoldDB" id="A0A5J4NQQ5"/>
<keyword evidence="2" id="KW-1185">Reference proteome</keyword>
<comment type="caution">
    <text evidence="1">The sequence shown here is derived from an EMBL/GenBank/DDBJ whole genome shotgun (WGS) entry which is preliminary data.</text>
</comment>
<protein>
    <submittedName>
        <fullName evidence="1">Uncharacterized protein</fullName>
    </submittedName>
</protein>
<dbReference type="EMBL" id="QNGE01001522">
    <property type="protein sequence ID" value="KAA3677398.1"/>
    <property type="molecule type" value="Genomic_DNA"/>
</dbReference>
<dbReference type="Proteomes" id="UP000324629">
    <property type="component" value="Unassembled WGS sequence"/>
</dbReference>
<dbReference type="Gene3D" id="3.40.50.300">
    <property type="entry name" value="P-loop containing nucleotide triphosphate hydrolases"/>
    <property type="match status" value="1"/>
</dbReference>
<dbReference type="InterPro" id="IPR027417">
    <property type="entry name" value="P-loop_NTPase"/>
</dbReference>
<sequence>MIFRRDVKHRIARKLLENVPNNHFLPYPYQLDLLDTSYERNTVICLSNELTRNFIVLNLIREMQYDQRNKHVLYFTHDVHVPEAAQFLARHTGLVVGQFSYQKPYTDWRFLEWEKELLKHPVTVLSPWLLLNIITPASTSDFMGFVHSVRVQSDFVTCSWNVSIRCVPIVFGLNRWCLLRSVVCVILNFCTSYGQYT</sequence>
<gene>
    <name evidence="1" type="ORF">DEA37_0012180</name>
</gene>
<name>A0A5J4NQQ5_9TREM</name>
<proteinExistence type="predicted"/>
<organism evidence="1 2">
    <name type="scientific">Paragonimus westermani</name>
    <dbReference type="NCBI Taxonomy" id="34504"/>
    <lineage>
        <taxon>Eukaryota</taxon>
        <taxon>Metazoa</taxon>
        <taxon>Spiralia</taxon>
        <taxon>Lophotrochozoa</taxon>
        <taxon>Platyhelminthes</taxon>
        <taxon>Trematoda</taxon>
        <taxon>Digenea</taxon>
        <taxon>Plagiorchiida</taxon>
        <taxon>Troglotremata</taxon>
        <taxon>Troglotrematidae</taxon>
        <taxon>Paragonimus</taxon>
    </lineage>
</organism>
<evidence type="ECO:0000313" key="1">
    <source>
        <dbReference type="EMBL" id="KAA3677398.1"/>
    </source>
</evidence>
<accession>A0A5J4NQQ5</accession>